<protein>
    <submittedName>
        <fullName evidence="2">Uncharacterized protein</fullName>
    </submittedName>
</protein>
<organism evidence="2 3">
    <name type="scientific">Trichoderma asperellum (strain ATCC 204424 / CBS 433.97 / NBRC 101777)</name>
    <dbReference type="NCBI Taxonomy" id="1042311"/>
    <lineage>
        <taxon>Eukaryota</taxon>
        <taxon>Fungi</taxon>
        <taxon>Dikarya</taxon>
        <taxon>Ascomycota</taxon>
        <taxon>Pezizomycotina</taxon>
        <taxon>Sordariomycetes</taxon>
        <taxon>Hypocreomycetidae</taxon>
        <taxon>Hypocreales</taxon>
        <taxon>Hypocreaceae</taxon>
        <taxon>Trichoderma</taxon>
    </lineage>
</organism>
<evidence type="ECO:0000313" key="3">
    <source>
        <dbReference type="Proteomes" id="UP000240493"/>
    </source>
</evidence>
<sequence>MRPISMGRNDLLHGQPQYEYDNRLHAPALATSNSSSSFSSPSSKSMHSTLRIE</sequence>
<reference evidence="2 3" key="1">
    <citation type="submission" date="2016-07" db="EMBL/GenBank/DDBJ databases">
        <title>Multiple horizontal gene transfer events from other fungi enriched the ability of initially mycotrophic Trichoderma (Ascomycota) to feed on dead plant biomass.</title>
        <authorList>
            <consortium name="DOE Joint Genome Institute"/>
            <person name="Aerts A."/>
            <person name="Atanasova L."/>
            <person name="Chenthamara K."/>
            <person name="Zhang J."/>
            <person name="Grujic M."/>
            <person name="Henrissat B."/>
            <person name="Kuo A."/>
            <person name="Salamov A."/>
            <person name="Lipzen A."/>
            <person name="Labutti K."/>
            <person name="Barry K."/>
            <person name="Miao Y."/>
            <person name="Rahimi M.J."/>
            <person name="Shen Q."/>
            <person name="Grigoriev I.V."/>
            <person name="Kubicek C.P."/>
            <person name="Druzhinina I.S."/>
        </authorList>
    </citation>
    <scope>NUCLEOTIDE SEQUENCE [LARGE SCALE GENOMIC DNA]</scope>
    <source>
        <strain evidence="2 3">CBS 433.97</strain>
    </source>
</reference>
<keyword evidence="3" id="KW-1185">Reference proteome</keyword>
<evidence type="ECO:0000313" key="2">
    <source>
        <dbReference type="EMBL" id="PTB43988.1"/>
    </source>
</evidence>
<gene>
    <name evidence="2" type="ORF">M441DRAFT_55081</name>
</gene>
<name>A0A2T3ZGQ6_TRIA4</name>
<feature type="compositionally biased region" description="Low complexity" evidence="1">
    <location>
        <begin position="32"/>
        <end position="53"/>
    </location>
</feature>
<dbReference type="EMBL" id="KZ679258">
    <property type="protein sequence ID" value="PTB43988.1"/>
    <property type="molecule type" value="Genomic_DNA"/>
</dbReference>
<feature type="region of interest" description="Disordered" evidence="1">
    <location>
        <begin position="1"/>
        <end position="53"/>
    </location>
</feature>
<dbReference type="Proteomes" id="UP000240493">
    <property type="component" value="Unassembled WGS sequence"/>
</dbReference>
<evidence type="ECO:0000256" key="1">
    <source>
        <dbReference type="SAM" id="MobiDB-lite"/>
    </source>
</evidence>
<accession>A0A2T3ZGQ6</accession>
<dbReference type="AlphaFoldDB" id="A0A2T3ZGQ6"/>
<proteinExistence type="predicted"/>